<feature type="binding site" evidence="13">
    <location>
        <position position="139"/>
    </location>
    <ligand>
        <name>FMN</name>
        <dbReference type="ChEBI" id="CHEBI:58210"/>
    </ligand>
</feature>
<dbReference type="GO" id="GO:0106430">
    <property type="term" value="F:dihydroorotate dehydrogenase (quinone) activity"/>
    <property type="evidence" value="ECO:0007669"/>
    <property type="project" value="UniProtKB-EC"/>
</dbReference>
<feature type="domain" description="Dihydroorotate dehydrogenase catalytic" evidence="14">
    <location>
        <begin position="47"/>
        <end position="336"/>
    </location>
</feature>
<keyword evidence="9 13" id="KW-0665">Pyrimidine biosynthesis</keyword>
<proteinExistence type="inferred from homology"/>
<organism evidence="15 16">
    <name type="scientific">Thioflexithrix psekupsensis</name>
    <dbReference type="NCBI Taxonomy" id="1570016"/>
    <lineage>
        <taxon>Bacteria</taxon>
        <taxon>Pseudomonadati</taxon>
        <taxon>Pseudomonadota</taxon>
        <taxon>Gammaproteobacteria</taxon>
        <taxon>Thiotrichales</taxon>
        <taxon>Thioflexithrix</taxon>
    </lineage>
</organism>
<evidence type="ECO:0000256" key="12">
    <source>
        <dbReference type="ARBA" id="ARBA00048639"/>
    </source>
</evidence>
<dbReference type="NCBIfam" id="NF003645">
    <property type="entry name" value="PRK05286.1-2"/>
    <property type="match status" value="1"/>
</dbReference>
<comment type="subunit">
    <text evidence="5 13">Monomer.</text>
</comment>
<evidence type="ECO:0000256" key="7">
    <source>
        <dbReference type="ARBA" id="ARBA00022630"/>
    </source>
</evidence>
<name>A0A251XBY6_9GAMM</name>
<feature type="binding site" evidence="13">
    <location>
        <position position="172"/>
    </location>
    <ligand>
        <name>substrate</name>
    </ligand>
</feature>
<dbReference type="InterPro" id="IPR005720">
    <property type="entry name" value="Dihydroorotate_DH_cat"/>
</dbReference>
<comment type="caution">
    <text evidence="15">The sequence shown here is derived from an EMBL/GenBank/DDBJ whole genome shotgun (WGS) entry which is preliminary data.</text>
</comment>
<evidence type="ECO:0000256" key="5">
    <source>
        <dbReference type="ARBA" id="ARBA00011245"/>
    </source>
</evidence>
<dbReference type="CDD" id="cd04738">
    <property type="entry name" value="DHOD_2_like"/>
    <property type="match status" value="1"/>
</dbReference>
<feature type="binding site" evidence="13">
    <location>
        <position position="172"/>
    </location>
    <ligand>
        <name>FMN</name>
        <dbReference type="ChEBI" id="CHEBI:58210"/>
    </ligand>
</feature>
<reference evidence="15 16" key="1">
    <citation type="submission" date="2016-12" db="EMBL/GenBank/DDBJ databases">
        <title>Thioflexothrix psekupsii D3 genome sequencing and assembly.</title>
        <authorList>
            <person name="Fomenkov A."/>
            <person name="Vincze T."/>
            <person name="Grabovich M."/>
            <person name="Anton B.P."/>
            <person name="Dubinina G."/>
            <person name="Orlova M."/>
            <person name="Belousova E."/>
            <person name="Roberts R.J."/>
        </authorList>
    </citation>
    <scope>NUCLEOTIDE SEQUENCE [LARGE SCALE GENOMIC DNA]</scope>
    <source>
        <strain evidence="15">D3</strain>
    </source>
</reference>
<keyword evidence="16" id="KW-1185">Reference proteome</keyword>
<dbReference type="AlphaFoldDB" id="A0A251XBY6"/>
<dbReference type="InterPro" id="IPR012135">
    <property type="entry name" value="Dihydroorotate_DH_1_2"/>
</dbReference>
<dbReference type="GO" id="GO:0006207">
    <property type="term" value="P:'de novo' pyrimidine nucleobase biosynthetic process"/>
    <property type="evidence" value="ECO:0007669"/>
    <property type="project" value="UniProtKB-UniRule"/>
</dbReference>
<feature type="binding site" evidence="13">
    <location>
        <position position="66"/>
    </location>
    <ligand>
        <name>substrate</name>
    </ligand>
</feature>
<evidence type="ECO:0000313" key="15">
    <source>
        <dbReference type="EMBL" id="OUD16246.1"/>
    </source>
</evidence>
<dbReference type="RefSeq" id="WP_086486648.1">
    <property type="nucleotide sequence ID" value="NZ_MSLT01000001.1"/>
</dbReference>
<dbReference type="NCBIfam" id="NF003644">
    <property type="entry name" value="PRK05286.1-1"/>
    <property type="match status" value="1"/>
</dbReference>
<dbReference type="UniPathway" id="UPA00070">
    <property type="reaction ID" value="UER00946"/>
</dbReference>
<dbReference type="PANTHER" id="PTHR48109:SF4">
    <property type="entry name" value="DIHYDROOROTATE DEHYDROGENASE (QUINONE), MITOCHONDRIAL"/>
    <property type="match status" value="1"/>
</dbReference>
<dbReference type="GO" id="GO:0005886">
    <property type="term" value="C:plasma membrane"/>
    <property type="evidence" value="ECO:0007669"/>
    <property type="project" value="UniProtKB-SubCell"/>
</dbReference>
<feature type="binding site" evidence="13">
    <location>
        <begin position="246"/>
        <end position="247"/>
    </location>
    <ligand>
        <name>substrate</name>
    </ligand>
</feature>
<dbReference type="PANTHER" id="PTHR48109">
    <property type="entry name" value="DIHYDROOROTATE DEHYDROGENASE (QUINONE), MITOCHONDRIAL-RELATED"/>
    <property type="match status" value="1"/>
</dbReference>
<dbReference type="GO" id="GO:0005737">
    <property type="term" value="C:cytoplasm"/>
    <property type="evidence" value="ECO:0007669"/>
    <property type="project" value="InterPro"/>
</dbReference>
<dbReference type="SUPFAM" id="SSF51395">
    <property type="entry name" value="FMN-linked oxidoreductases"/>
    <property type="match status" value="1"/>
</dbReference>
<dbReference type="NCBIfam" id="TIGR01036">
    <property type="entry name" value="pyrD_sub2"/>
    <property type="match status" value="1"/>
</dbReference>
<dbReference type="Gene3D" id="3.20.20.70">
    <property type="entry name" value="Aldolase class I"/>
    <property type="match status" value="1"/>
</dbReference>
<dbReference type="InterPro" id="IPR050074">
    <property type="entry name" value="DHO_dehydrogenase"/>
</dbReference>
<keyword evidence="10 13" id="KW-0560">Oxidoreductase</keyword>
<dbReference type="OrthoDB" id="9802377at2"/>
<evidence type="ECO:0000256" key="13">
    <source>
        <dbReference type="HAMAP-Rule" id="MF_00225"/>
    </source>
</evidence>
<feature type="binding site" evidence="13">
    <location>
        <position position="245"/>
    </location>
    <ligand>
        <name>FMN</name>
        <dbReference type="ChEBI" id="CHEBI:58210"/>
    </ligand>
</feature>
<feature type="binding site" evidence="13">
    <location>
        <position position="217"/>
    </location>
    <ligand>
        <name>FMN</name>
        <dbReference type="ChEBI" id="CHEBI:58210"/>
    </ligand>
</feature>
<protein>
    <recommendedName>
        <fullName evidence="13">Dihydroorotate dehydrogenase (quinone)</fullName>
        <ecNumber evidence="13">1.3.5.2</ecNumber>
    </recommendedName>
    <alternativeName>
        <fullName evidence="13">DHOdehase</fullName>
        <shortName evidence="13">DHOD</shortName>
        <shortName evidence="13">DHODase</shortName>
    </alternativeName>
    <alternativeName>
        <fullName evidence="13">Dihydroorotate oxidase</fullName>
    </alternativeName>
</protein>
<dbReference type="GO" id="GO:0044205">
    <property type="term" value="P:'de novo' UMP biosynthetic process"/>
    <property type="evidence" value="ECO:0007669"/>
    <property type="project" value="UniProtKB-UniRule"/>
</dbReference>
<feature type="binding site" evidence="13">
    <location>
        <begin position="62"/>
        <end position="66"/>
    </location>
    <ligand>
        <name>FMN</name>
        <dbReference type="ChEBI" id="CHEBI:58210"/>
    </ligand>
</feature>
<feature type="binding site" evidence="13">
    <location>
        <position position="297"/>
    </location>
    <ligand>
        <name>FMN</name>
        <dbReference type="ChEBI" id="CHEBI:58210"/>
    </ligand>
</feature>
<evidence type="ECO:0000259" key="14">
    <source>
        <dbReference type="Pfam" id="PF01180"/>
    </source>
</evidence>
<dbReference type="NCBIfam" id="NF003646">
    <property type="entry name" value="PRK05286.1-4"/>
    <property type="match status" value="1"/>
</dbReference>
<evidence type="ECO:0000256" key="9">
    <source>
        <dbReference type="ARBA" id="ARBA00022975"/>
    </source>
</evidence>
<evidence type="ECO:0000256" key="4">
    <source>
        <dbReference type="ARBA" id="ARBA00005359"/>
    </source>
</evidence>
<comment type="similarity">
    <text evidence="4 13">Belongs to the dihydroorotate dehydrogenase family. Type 2 subfamily.</text>
</comment>
<feature type="binding site" evidence="13">
    <location>
        <position position="86"/>
    </location>
    <ligand>
        <name>FMN</name>
        <dbReference type="ChEBI" id="CHEBI:58210"/>
    </ligand>
</feature>
<feature type="binding site" evidence="13">
    <location>
        <position position="268"/>
    </location>
    <ligand>
        <name>FMN</name>
        <dbReference type="ChEBI" id="CHEBI:58210"/>
    </ligand>
</feature>
<evidence type="ECO:0000256" key="1">
    <source>
        <dbReference type="ARBA" id="ARBA00003125"/>
    </source>
</evidence>
<dbReference type="PIRSF" id="PIRSF000164">
    <property type="entry name" value="DHO_oxidase"/>
    <property type="match status" value="1"/>
</dbReference>
<dbReference type="EMBL" id="MSLT01000001">
    <property type="protein sequence ID" value="OUD16246.1"/>
    <property type="molecule type" value="Genomic_DNA"/>
</dbReference>
<accession>A0A251XBY6</accession>
<dbReference type="PROSITE" id="PS00911">
    <property type="entry name" value="DHODEHASE_1"/>
    <property type="match status" value="1"/>
</dbReference>
<comment type="cofactor">
    <cofactor evidence="13">
        <name>FMN</name>
        <dbReference type="ChEBI" id="CHEBI:58210"/>
    </cofactor>
    <text evidence="13">Binds 1 FMN per subunit.</text>
</comment>
<dbReference type="FunFam" id="3.20.20.70:FF:000028">
    <property type="entry name" value="Dihydroorotate dehydrogenase (quinone)"/>
    <property type="match status" value="1"/>
</dbReference>
<sequence length="351" mass="38100">MLYSLLRPLLFSLEPEKAHTKTLATLALLERFGLAHFLFTAPENKPVQIMGLTFPNPVGLAAGLDKNGEYIDALACLGFGFLELGTVTPLAQSGNPLPRLFRILQAQALINRMGFNNHGIDYLLDNVKKRKYQGILGINLGKNAITPLEKATDDYLIGLHKVYAYADYITINISSPNTPGLRQLQQIEPLAQMLSGLKQAQHTLHQQQGRYVPLVVKIAPDLTPEDLKAIAEQLLIHRLDGVIATNTTLEREAVKNYLYGNETGGLSGAPLTSLSTAIVAQLHEQLAGQIPIIAAGGIMTPADAQAKLDAGASLVQIYTGLIYHGPELVKKTVAHLKLRNNDSISLPDLKA</sequence>
<dbReference type="InterPro" id="IPR001295">
    <property type="entry name" value="Dihydroorotate_DH_CS"/>
</dbReference>
<comment type="function">
    <text evidence="1 13">Catalyzes the conversion of dihydroorotate to orotate with quinone as electron acceptor.</text>
</comment>
<keyword evidence="8 13" id="KW-0288">FMN</keyword>
<dbReference type="Proteomes" id="UP000194798">
    <property type="component" value="Unassembled WGS sequence"/>
</dbReference>
<evidence type="ECO:0000256" key="11">
    <source>
        <dbReference type="ARBA" id="ARBA00023136"/>
    </source>
</evidence>
<evidence type="ECO:0000256" key="6">
    <source>
        <dbReference type="ARBA" id="ARBA00022475"/>
    </source>
</evidence>
<dbReference type="NCBIfam" id="NF003652">
    <property type="entry name" value="PRK05286.2-5"/>
    <property type="match status" value="1"/>
</dbReference>
<comment type="catalytic activity">
    <reaction evidence="12 13">
        <text>(S)-dihydroorotate + a quinone = orotate + a quinol</text>
        <dbReference type="Rhea" id="RHEA:30187"/>
        <dbReference type="ChEBI" id="CHEBI:24646"/>
        <dbReference type="ChEBI" id="CHEBI:30839"/>
        <dbReference type="ChEBI" id="CHEBI:30864"/>
        <dbReference type="ChEBI" id="CHEBI:132124"/>
        <dbReference type="EC" id="1.3.5.2"/>
    </reaction>
</comment>
<dbReference type="InterPro" id="IPR005719">
    <property type="entry name" value="Dihydroorotate_DH_2"/>
</dbReference>
<evidence type="ECO:0000256" key="10">
    <source>
        <dbReference type="ARBA" id="ARBA00023002"/>
    </source>
</evidence>
<dbReference type="InterPro" id="IPR013785">
    <property type="entry name" value="Aldolase_TIM"/>
</dbReference>
<feature type="binding site" evidence="13">
    <location>
        <begin position="111"/>
        <end position="115"/>
    </location>
    <ligand>
        <name>substrate</name>
    </ligand>
</feature>
<dbReference type="Pfam" id="PF01180">
    <property type="entry name" value="DHO_dh"/>
    <property type="match status" value="1"/>
</dbReference>
<feature type="binding site" evidence="13">
    <location>
        <begin position="318"/>
        <end position="319"/>
    </location>
    <ligand>
        <name>FMN</name>
        <dbReference type="ChEBI" id="CHEBI:58210"/>
    </ligand>
</feature>
<evidence type="ECO:0000256" key="3">
    <source>
        <dbReference type="ARBA" id="ARBA00005161"/>
    </source>
</evidence>
<keyword evidence="11 13" id="KW-0472">Membrane</keyword>
<evidence type="ECO:0000256" key="2">
    <source>
        <dbReference type="ARBA" id="ARBA00004202"/>
    </source>
</evidence>
<keyword evidence="6 13" id="KW-1003">Cell membrane</keyword>
<feature type="active site" description="Nucleophile" evidence="13">
    <location>
        <position position="175"/>
    </location>
</feature>
<comment type="pathway">
    <text evidence="3 13">Pyrimidine metabolism; UMP biosynthesis via de novo pathway; orotate from (S)-dihydroorotate (quinone route): step 1/1.</text>
</comment>
<dbReference type="PROSITE" id="PS00912">
    <property type="entry name" value="DHODEHASE_2"/>
    <property type="match status" value="1"/>
</dbReference>
<evidence type="ECO:0000313" key="16">
    <source>
        <dbReference type="Proteomes" id="UP000194798"/>
    </source>
</evidence>
<keyword evidence="7 13" id="KW-0285">Flavoprotein</keyword>
<gene>
    <name evidence="13" type="primary">pyrD</name>
    <name evidence="15" type="ORF">TPSD3_00545</name>
</gene>
<feature type="binding site" evidence="13">
    <location>
        <position position="177"/>
    </location>
    <ligand>
        <name>substrate</name>
    </ligand>
</feature>
<evidence type="ECO:0000256" key="8">
    <source>
        <dbReference type="ARBA" id="ARBA00022643"/>
    </source>
</evidence>
<comment type="subcellular location">
    <subcellularLocation>
        <location evidence="2 13">Cell membrane</location>
        <topology evidence="2 13">Peripheral membrane protein</topology>
    </subcellularLocation>
</comment>
<dbReference type="EC" id="1.3.5.2" evidence="13"/>
<dbReference type="HAMAP" id="MF_00225">
    <property type="entry name" value="DHO_dh_type2"/>
    <property type="match status" value="1"/>
</dbReference>